<dbReference type="Pfam" id="PF01694">
    <property type="entry name" value="Rhomboid"/>
    <property type="match status" value="1"/>
</dbReference>
<evidence type="ECO:0000256" key="7">
    <source>
        <dbReference type="SAM" id="MobiDB-lite"/>
    </source>
</evidence>
<keyword evidence="3 8" id="KW-0812">Transmembrane</keyword>
<evidence type="ECO:0000259" key="9">
    <source>
        <dbReference type="Pfam" id="PF01694"/>
    </source>
</evidence>
<comment type="subcellular location">
    <subcellularLocation>
        <location evidence="1">Endoplasmic reticulum membrane</location>
        <topology evidence="1">Multi-pass membrane protein</topology>
    </subcellularLocation>
</comment>
<protein>
    <submittedName>
        <fullName evidence="10">Rhomboid domain-containing protein</fullName>
    </submittedName>
</protein>
<dbReference type="EnsemblMetazoa" id="OVOC7140.1">
    <property type="protein sequence ID" value="OVOC7140.1"/>
    <property type="gene ID" value="WBGene00243949"/>
</dbReference>
<dbReference type="PANTHER" id="PTHR45965:SF3">
    <property type="entry name" value="INACTIVE RHOMBOID PROTEIN 1"/>
    <property type="match status" value="1"/>
</dbReference>
<keyword evidence="6 8" id="KW-0472">Membrane</keyword>
<evidence type="ECO:0000256" key="3">
    <source>
        <dbReference type="ARBA" id="ARBA00022692"/>
    </source>
</evidence>
<evidence type="ECO:0000256" key="5">
    <source>
        <dbReference type="ARBA" id="ARBA00022989"/>
    </source>
</evidence>
<evidence type="ECO:0000256" key="4">
    <source>
        <dbReference type="ARBA" id="ARBA00022824"/>
    </source>
</evidence>
<dbReference type="Proteomes" id="UP000024404">
    <property type="component" value="Unassembled WGS sequence"/>
</dbReference>
<dbReference type="GO" id="GO:0042058">
    <property type="term" value="P:regulation of epidermal growth factor receptor signaling pathway"/>
    <property type="evidence" value="ECO:0007669"/>
    <property type="project" value="TreeGrafter"/>
</dbReference>
<evidence type="ECO:0000256" key="6">
    <source>
        <dbReference type="ARBA" id="ARBA00023136"/>
    </source>
</evidence>
<reference evidence="10" key="2">
    <citation type="submission" date="2022-06" db="UniProtKB">
        <authorList>
            <consortium name="EnsemblMetazoa"/>
        </authorList>
    </citation>
    <scope>IDENTIFICATION</scope>
</reference>
<sequence>MSGRPDRSRLSLPLKNINARYDTEGANITSRPAQQKLIKSLSNPADYYVPTPADIRFPPSSSNSVKESRSCPPLSRAQSIRDTISNGTAKFFGVPSSENCQSSTGTPIDPKWSCRRLRFICKHYGNPKDIMMRELKQQILDDLVDISSPSKSITPQSEVRETVFISSTDGTAETFSRSKSVESRGSRLTQQHLERRDSVMKIAYDRISAMIQRRTLRPKKACATVKRGRSVSGSFAPFSNQQTGNIAHIKIGPPAVDTFAANDMPTVVEIDFENHKMNRKKPKKQNEEEVEVSSFKKSRLTIHLPSEDASVVPVVKSEIQMQIPPEHEDVEEKGSAVLSSIDSIQDEVFFDYTSPTVSSSVSDTERGERMNPLHICRYQGLHRAGFPFLTKYKKPCSEDVPSKDGMGNLREEVGKMDGSPALKMQPACSKEEKSTPFASLCNALSSPREWLLQNIQSADKKNERTTETCRSVRKRMLDTIHSELKSKKYCVSHRRRFGSGFGIWRKYFQQTYRKDVYQLNEDIYIDCRPFFTYWITTVQILVTMISLYTYGVGPWGFGLTERTADVMHTTVTLKRVSIYVQQNIWLGPKFADLIHLGAKFTPCMREDPRILEQVEADRMEENKTGCCIYNDGTGCFQTGQSTCPSLIATLTRWKEDSPGPESRVSGAVCGQDPRYCENPVSVKPYEWPDDITQWPICKQRTLFVPENVVHMQCEITGRPCCIQLHGQCRITTRDYCDFVEGYFHENATLCSQVSCLSEVCGMLPFLRKNQPDQWYRLFIPIFLHAGIIHCILTVFIQIFYMRDLEKLLGWARVALLYIVSGIGGYLAGAIFVPYQAKVGPAGSHVGMFATMYVDSHVGMFATMYVDVLYSWNLLEKPWHAVVQLSLFTLALFTIGTLPWVDNWAHLFGFIFGILISLAVLPYIQTKRYNRVRRLLIVVTSLSTALGLFIVLLAIFYWSSSFNCVYCEYFNCIPYTDHFCDNQGLRLKNWLPI</sequence>
<feature type="region of interest" description="Disordered" evidence="7">
    <location>
        <begin position="52"/>
        <end position="79"/>
    </location>
</feature>
<dbReference type="InterPro" id="IPR051512">
    <property type="entry name" value="Inactive_Rhomboid"/>
</dbReference>
<evidence type="ECO:0000256" key="2">
    <source>
        <dbReference type="ARBA" id="ARBA00009045"/>
    </source>
</evidence>
<keyword evidence="4" id="KW-0256">Endoplasmic reticulum</keyword>
<keyword evidence="5 8" id="KW-1133">Transmembrane helix</keyword>
<feature type="transmembrane region" description="Helical" evidence="8">
    <location>
        <begin position="935"/>
        <end position="957"/>
    </location>
</feature>
<evidence type="ECO:0000313" key="10">
    <source>
        <dbReference type="EnsemblMetazoa" id="OVOC7140.1"/>
    </source>
</evidence>
<proteinExistence type="inferred from homology"/>
<organism evidence="10 11">
    <name type="scientific">Onchocerca volvulus</name>
    <dbReference type="NCBI Taxonomy" id="6282"/>
    <lineage>
        <taxon>Eukaryota</taxon>
        <taxon>Metazoa</taxon>
        <taxon>Ecdysozoa</taxon>
        <taxon>Nematoda</taxon>
        <taxon>Chromadorea</taxon>
        <taxon>Rhabditida</taxon>
        <taxon>Spirurina</taxon>
        <taxon>Spiruromorpha</taxon>
        <taxon>Filarioidea</taxon>
        <taxon>Onchocercidae</taxon>
        <taxon>Onchocerca</taxon>
    </lineage>
</organism>
<feature type="transmembrane region" description="Helical" evidence="8">
    <location>
        <begin position="881"/>
        <end position="900"/>
    </location>
</feature>
<reference evidence="11" key="1">
    <citation type="submission" date="2013-10" db="EMBL/GenBank/DDBJ databases">
        <title>Genome sequencing of Onchocerca volvulus.</title>
        <authorList>
            <person name="Cotton J."/>
            <person name="Tsai J."/>
            <person name="Stanley E."/>
            <person name="Tracey A."/>
            <person name="Holroyd N."/>
            <person name="Lustigman S."/>
            <person name="Berriman M."/>
        </authorList>
    </citation>
    <scope>NUCLEOTIDE SEQUENCE</scope>
</reference>
<dbReference type="GO" id="GO:0004252">
    <property type="term" value="F:serine-type endopeptidase activity"/>
    <property type="evidence" value="ECO:0007669"/>
    <property type="project" value="InterPro"/>
</dbReference>
<accession>A0A8R1XZQ3</accession>
<evidence type="ECO:0000256" key="1">
    <source>
        <dbReference type="ARBA" id="ARBA00004477"/>
    </source>
</evidence>
<dbReference type="SUPFAM" id="SSF144091">
    <property type="entry name" value="Rhomboid-like"/>
    <property type="match status" value="1"/>
</dbReference>
<keyword evidence="11" id="KW-1185">Reference proteome</keyword>
<name>A0A8R1XZQ3_ONCVO</name>
<feature type="transmembrane region" description="Helical" evidence="8">
    <location>
        <begin position="813"/>
        <end position="836"/>
    </location>
</feature>
<dbReference type="AlphaFoldDB" id="A0A8R1XZQ3"/>
<evidence type="ECO:0000313" key="11">
    <source>
        <dbReference type="Proteomes" id="UP000024404"/>
    </source>
</evidence>
<dbReference type="PANTHER" id="PTHR45965">
    <property type="entry name" value="INACTIVE RHOMBOID PROTEIN"/>
    <property type="match status" value="1"/>
</dbReference>
<dbReference type="InterPro" id="IPR035952">
    <property type="entry name" value="Rhomboid-like_sf"/>
</dbReference>
<evidence type="ECO:0000256" key="8">
    <source>
        <dbReference type="SAM" id="Phobius"/>
    </source>
</evidence>
<feature type="domain" description="Peptidase S54 rhomboid" evidence="9">
    <location>
        <begin position="772"/>
        <end position="920"/>
    </location>
</feature>
<feature type="transmembrane region" description="Helical" evidence="8">
    <location>
        <begin position="856"/>
        <end position="874"/>
    </location>
</feature>
<dbReference type="GO" id="GO:0005789">
    <property type="term" value="C:endoplasmic reticulum membrane"/>
    <property type="evidence" value="ECO:0007669"/>
    <property type="project" value="UniProtKB-SubCell"/>
</dbReference>
<dbReference type="FunFam" id="1.20.1540.10:FF:000025">
    <property type="entry name" value="Putative rhomboid family"/>
    <property type="match status" value="1"/>
</dbReference>
<comment type="similarity">
    <text evidence="2">Belongs to the peptidase S54 family.</text>
</comment>
<dbReference type="Gene3D" id="1.20.1540.10">
    <property type="entry name" value="Rhomboid-like"/>
    <property type="match status" value="1"/>
</dbReference>
<dbReference type="InterPro" id="IPR022764">
    <property type="entry name" value="Peptidase_S54_rhomboid_dom"/>
</dbReference>
<feature type="transmembrane region" description="Helical" evidence="8">
    <location>
        <begin position="774"/>
        <end position="801"/>
    </location>
</feature>
<dbReference type="GO" id="GO:0050708">
    <property type="term" value="P:regulation of protein secretion"/>
    <property type="evidence" value="ECO:0007669"/>
    <property type="project" value="TreeGrafter"/>
</dbReference>
<feature type="transmembrane region" description="Helical" evidence="8">
    <location>
        <begin position="906"/>
        <end position="923"/>
    </location>
</feature>
<dbReference type="EMBL" id="CMVM020000188">
    <property type="status" value="NOT_ANNOTATED_CDS"/>
    <property type="molecule type" value="Genomic_DNA"/>
</dbReference>